<evidence type="ECO:0000256" key="5">
    <source>
        <dbReference type="SAM" id="SignalP"/>
    </source>
</evidence>
<evidence type="ECO:0000313" key="8">
    <source>
        <dbReference type="Proteomes" id="UP001198034"/>
    </source>
</evidence>
<evidence type="ECO:0000256" key="4">
    <source>
        <dbReference type="SAM" id="MobiDB-lite"/>
    </source>
</evidence>
<keyword evidence="1" id="KW-0677">Repeat</keyword>
<dbReference type="SUPFAM" id="SSF54427">
    <property type="entry name" value="NTF2-like"/>
    <property type="match status" value="1"/>
</dbReference>
<feature type="compositionally biased region" description="Low complexity" evidence="4">
    <location>
        <begin position="233"/>
        <end position="269"/>
    </location>
</feature>
<feature type="region of interest" description="Disordered" evidence="4">
    <location>
        <begin position="233"/>
        <end position="277"/>
    </location>
</feature>
<keyword evidence="5" id="KW-0732">Signal</keyword>
<dbReference type="InterPro" id="IPR019734">
    <property type="entry name" value="TPR_rpt"/>
</dbReference>
<dbReference type="Gene3D" id="1.25.40.10">
    <property type="entry name" value="Tetratricopeptide repeat domain"/>
    <property type="match status" value="1"/>
</dbReference>
<evidence type="ECO:0000313" key="7">
    <source>
        <dbReference type="EMBL" id="MCB5195780.1"/>
    </source>
</evidence>
<feature type="signal peptide" evidence="5">
    <location>
        <begin position="1"/>
        <end position="21"/>
    </location>
</feature>
<dbReference type="InterPro" id="IPR011990">
    <property type="entry name" value="TPR-like_helical_dom_sf"/>
</dbReference>
<feature type="chain" id="PRO_5046859496" evidence="5">
    <location>
        <begin position="22"/>
        <end position="385"/>
    </location>
</feature>
<dbReference type="Gene3D" id="3.10.450.50">
    <property type="match status" value="1"/>
</dbReference>
<dbReference type="InterPro" id="IPR056203">
    <property type="entry name" value="Cds6_C"/>
</dbReference>
<evidence type="ECO:0000256" key="3">
    <source>
        <dbReference type="PROSITE-ProRule" id="PRU00339"/>
    </source>
</evidence>
<dbReference type="Pfam" id="PF13181">
    <property type="entry name" value="TPR_8"/>
    <property type="match status" value="1"/>
</dbReference>
<accession>A0ABS8BJ76</accession>
<sequence length="385" mass="41690">MPVARITFAAVFSVMTCMAYAGEAEDLQQLLRARQFGQAVERADKFLAKTPKDAQVRFLRAIALTEMGRNEDAIKAFNKLSEDYPHLPEPYNNLAVLYANTKQFDKARTALQMAIQTNPSYAIAHENMGDLYARLASQAYDKALQIENSNPQLQTKLKLVGTLFNPNQAPPTRIAAAQTSALPQTSAIPLAAKVLPAANKPQVSAATNIGIITPQPTLPAIVPTKTATPKATATATALASISPTVAPKTTPTATPKSTPTTTPKATSTPNAEKDQQQQVIASVEDWANAWSKQNVGAYVNSYAKAFKAPGGRAAWEKDRQSKIAGPKSINVKVSRVKVSMLDENNAKVTLRQSYQSDRLSSNTTKTLLMQKNGNRWLILEERIGG</sequence>
<feature type="repeat" description="TPR" evidence="3">
    <location>
        <begin position="88"/>
        <end position="121"/>
    </location>
</feature>
<evidence type="ECO:0000256" key="1">
    <source>
        <dbReference type="ARBA" id="ARBA00022737"/>
    </source>
</evidence>
<proteinExistence type="predicted"/>
<dbReference type="Pfam" id="PF24125">
    <property type="entry name" value="Cds6_C"/>
    <property type="match status" value="1"/>
</dbReference>
<gene>
    <name evidence="7" type="ORF">LG219_05690</name>
</gene>
<keyword evidence="2 3" id="KW-0802">TPR repeat</keyword>
<dbReference type="InterPro" id="IPR051685">
    <property type="entry name" value="Ycf3/AcsC/BcsC/TPR_MFPF"/>
</dbReference>
<feature type="domain" description="Cds6 C-terminal" evidence="6">
    <location>
        <begin position="279"/>
        <end position="381"/>
    </location>
</feature>
<comment type="caution">
    <text evidence="7">The sequence shown here is derived from an EMBL/GenBank/DDBJ whole genome shotgun (WGS) entry which is preliminary data.</text>
</comment>
<dbReference type="PROSITE" id="PS50005">
    <property type="entry name" value="TPR"/>
    <property type="match status" value="1"/>
</dbReference>
<dbReference type="PANTHER" id="PTHR44943:SF8">
    <property type="entry name" value="TPR REPEAT-CONTAINING PROTEIN MJ0263"/>
    <property type="match status" value="1"/>
</dbReference>
<dbReference type="PANTHER" id="PTHR44943">
    <property type="entry name" value="CELLULOSE SYNTHASE OPERON PROTEIN C"/>
    <property type="match status" value="1"/>
</dbReference>
<dbReference type="SMART" id="SM00028">
    <property type="entry name" value="TPR"/>
    <property type="match status" value="3"/>
</dbReference>
<name>A0ABS8BJ76_9NEIS</name>
<keyword evidence="8" id="KW-1185">Reference proteome</keyword>
<dbReference type="SUPFAM" id="SSF48452">
    <property type="entry name" value="TPR-like"/>
    <property type="match status" value="1"/>
</dbReference>
<organism evidence="7 8">
    <name type="scientific">Deefgea salmonis</name>
    <dbReference type="NCBI Taxonomy" id="2875502"/>
    <lineage>
        <taxon>Bacteria</taxon>
        <taxon>Pseudomonadati</taxon>
        <taxon>Pseudomonadota</taxon>
        <taxon>Betaproteobacteria</taxon>
        <taxon>Neisseriales</taxon>
        <taxon>Chitinibacteraceae</taxon>
        <taxon>Deefgea</taxon>
    </lineage>
</organism>
<dbReference type="InterPro" id="IPR032710">
    <property type="entry name" value="NTF2-like_dom_sf"/>
</dbReference>
<dbReference type="Pfam" id="PF13432">
    <property type="entry name" value="TPR_16"/>
    <property type="match status" value="1"/>
</dbReference>
<dbReference type="EMBL" id="JAJAWG010000002">
    <property type="protein sequence ID" value="MCB5195780.1"/>
    <property type="molecule type" value="Genomic_DNA"/>
</dbReference>
<dbReference type="Proteomes" id="UP001198034">
    <property type="component" value="Unassembled WGS sequence"/>
</dbReference>
<reference evidence="7 8" key="1">
    <citation type="submission" date="2021-10" db="EMBL/GenBank/DDBJ databases">
        <authorList>
            <person name="Chen M."/>
        </authorList>
    </citation>
    <scope>NUCLEOTIDE SEQUENCE [LARGE SCALE GENOMIC DNA]</scope>
    <source>
        <strain evidence="7 8">H3-26</strain>
    </source>
</reference>
<evidence type="ECO:0000259" key="6">
    <source>
        <dbReference type="Pfam" id="PF24125"/>
    </source>
</evidence>
<evidence type="ECO:0000256" key="2">
    <source>
        <dbReference type="ARBA" id="ARBA00022803"/>
    </source>
</evidence>
<dbReference type="RefSeq" id="WP_226763565.1">
    <property type="nucleotide sequence ID" value="NZ_JAJAWG010000002.1"/>
</dbReference>
<protein>
    <submittedName>
        <fullName evidence="7">Tetratricopeptide repeat protein</fullName>
    </submittedName>
</protein>